<dbReference type="InterPro" id="IPR039867">
    <property type="entry name" value="Furry/Tao3/Mor2"/>
</dbReference>
<dbReference type="GO" id="GO:0030427">
    <property type="term" value="C:site of polarized growth"/>
    <property type="evidence" value="ECO:0007669"/>
    <property type="project" value="TreeGrafter"/>
</dbReference>
<keyword evidence="3" id="KW-1185">Reference proteome</keyword>
<dbReference type="InterPro" id="IPR016024">
    <property type="entry name" value="ARM-type_fold"/>
</dbReference>
<evidence type="ECO:0000313" key="2">
    <source>
        <dbReference type="Ensembl" id="ENSOMEP00000028716.1"/>
    </source>
</evidence>
<evidence type="ECO:0000259" key="1">
    <source>
        <dbReference type="Pfam" id="PF14222"/>
    </source>
</evidence>
<accession>A0A3B3DFR6</accession>
<dbReference type="SUPFAM" id="SSF48371">
    <property type="entry name" value="ARM repeat"/>
    <property type="match status" value="1"/>
</dbReference>
<dbReference type="Pfam" id="PF14222">
    <property type="entry name" value="MOR2-PAG1_N"/>
    <property type="match status" value="2"/>
</dbReference>
<name>A0A3B3DFR6_ORYME</name>
<protein>
    <recommendedName>
        <fullName evidence="1">Cell morphogenesis protein N-terminal domain-containing protein</fullName>
    </recommendedName>
</protein>
<feature type="domain" description="Cell morphogenesis protein N-terminal" evidence="1">
    <location>
        <begin position="5"/>
        <end position="190"/>
    </location>
</feature>
<dbReference type="GO" id="GO:0000902">
    <property type="term" value="P:cell morphogenesis"/>
    <property type="evidence" value="ECO:0007669"/>
    <property type="project" value="InterPro"/>
</dbReference>
<dbReference type="PANTHER" id="PTHR12295:SF29">
    <property type="entry name" value="PROTEIN FURRY HOMOLOG"/>
    <property type="match status" value="1"/>
</dbReference>
<evidence type="ECO:0000313" key="3">
    <source>
        <dbReference type="Proteomes" id="UP000261560"/>
    </source>
</evidence>
<organism evidence="2 3">
    <name type="scientific">Oryzias melastigma</name>
    <name type="common">Marine medaka</name>
    <dbReference type="NCBI Taxonomy" id="30732"/>
    <lineage>
        <taxon>Eukaryota</taxon>
        <taxon>Metazoa</taxon>
        <taxon>Chordata</taxon>
        <taxon>Craniata</taxon>
        <taxon>Vertebrata</taxon>
        <taxon>Euteleostomi</taxon>
        <taxon>Actinopterygii</taxon>
        <taxon>Neopterygii</taxon>
        <taxon>Teleostei</taxon>
        <taxon>Neoteleostei</taxon>
        <taxon>Acanthomorphata</taxon>
        <taxon>Ovalentaria</taxon>
        <taxon>Atherinomorphae</taxon>
        <taxon>Beloniformes</taxon>
        <taxon>Adrianichthyidae</taxon>
        <taxon>Oryziinae</taxon>
        <taxon>Oryzias</taxon>
    </lineage>
</organism>
<dbReference type="STRING" id="30732.ENSOMEP00000028716"/>
<reference evidence="2" key="2">
    <citation type="submission" date="2025-09" db="UniProtKB">
        <authorList>
            <consortium name="Ensembl"/>
        </authorList>
    </citation>
    <scope>IDENTIFICATION</scope>
</reference>
<dbReference type="Ensembl" id="ENSOMET00000031994.1">
    <property type="protein sequence ID" value="ENSOMEP00000028716.1"/>
    <property type="gene ID" value="ENSOMEG00000011953.1"/>
</dbReference>
<feature type="domain" description="Cell morphogenesis protein N-terminal" evidence="1">
    <location>
        <begin position="202"/>
        <end position="303"/>
    </location>
</feature>
<dbReference type="OMA" id="CCTITSK"/>
<dbReference type="Proteomes" id="UP000261560">
    <property type="component" value="Unplaced"/>
</dbReference>
<dbReference type="AlphaFoldDB" id="A0A3B3DFR6"/>
<dbReference type="GO" id="GO:0005938">
    <property type="term" value="C:cell cortex"/>
    <property type="evidence" value="ECO:0007669"/>
    <property type="project" value="TreeGrafter"/>
</dbReference>
<dbReference type="GeneTree" id="ENSGT00610000086058"/>
<dbReference type="PaxDb" id="30732-ENSOMEP00000028716"/>
<reference evidence="2" key="1">
    <citation type="submission" date="2025-08" db="UniProtKB">
        <authorList>
            <consortium name="Ensembl"/>
        </authorList>
    </citation>
    <scope>IDENTIFICATION</scope>
</reference>
<dbReference type="PANTHER" id="PTHR12295">
    <property type="entry name" value="FURRY-RELATED"/>
    <property type="match status" value="1"/>
</dbReference>
<proteinExistence type="predicted"/>
<dbReference type="InterPro" id="IPR025614">
    <property type="entry name" value="Cell_morpho_N"/>
</dbReference>
<dbReference type="GO" id="GO:0031175">
    <property type="term" value="P:neuron projection development"/>
    <property type="evidence" value="ECO:0007669"/>
    <property type="project" value="TreeGrafter"/>
</dbReference>
<sequence>MSPLQALYPLVTCLLCVSQKQFFLSRWHIFLNNCLSNLKNRDPKMARVALESLYRLLWVYMIRIKCESNTGTQSRLTSITSTLFPKGSRSVVPRDMPLNIFVKIIQFIAQERLDFAMKEIIFDLLSVGKPVKAFSLNPERINIGLRAFLVIADALQQKDGEPPMPNTGATLPSGNSLKKKKTYLSKTLTEEEAKLIGSGSARGHDYPKIDLFRTCVAAIPRILPDSMSKQELIDLLSRLTVHMDDELRLISQNSLQSLLLDFSDWREDVLFGYTHFLLREVQDTHQGLQDASVKLLLQLLTQWRLALQLQGKMRGLCNFFASPRLPDRSPHWSVLHAVEGLALLLLCSCQISTRKLAVSVLREIRLLFAALGHDDDKPMIEVMDQLSPAVMDSIIHVAVSDSVSASKNYTIILYFSCCTITSKHPLFTFSVHITTQPPR</sequence>